<evidence type="ECO:0000256" key="3">
    <source>
        <dbReference type="ARBA" id="ARBA00023239"/>
    </source>
</evidence>
<organism evidence="5 6">
    <name type="scientific">Usitatibacter rugosus</name>
    <dbReference type="NCBI Taxonomy" id="2732067"/>
    <lineage>
        <taxon>Bacteria</taxon>
        <taxon>Pseudomonadati</taxon>
        <taxon>Pseudomonadota</taxon>
        <taxon>Betaproteobacteria</taxon>
        <taxon>Nitrosomonadales</taxon>
        <taxon>Usitatibacteraceae</taxon>
        <taxon>Usitatibacter</taxon>
    </lineage>
</organism>
<dbReference type="AlphaFoldDB" id="A0A6M4GQJ8"/>
<reference evidence="5 6" key="1">
    <citation type="submission" date="2020-04" db="EMBL/GenBank/DDBJ databases">
        <title>Usitatibacter rugosus gen. nov., sp. nov. and Usitatibacter palustris sp. nov., novel members of Usitatibacteraceae fam. nov. within the order Nitrosomonadales isolated from soil.</title>
        <authorList>
            <person name="Huber K.J."/>
            <person name="Neumann-Schaal M."/>
            <person name="Geppert A."/>
            <person name="Luckner M."/>
            <person name="Wanner G."/>
            <person name="Overmann J."/>
        </authorList>
    </citation>
    <scope>NUCLEOTIDE SEQUENCE [LARGE SCALE GENOMIC DNA]</scope>
    <source>
        <strain evidence="5 6">0125_3</strain>
    </source>
</reference>
<evidence type="ECO:0000313" key="6">
    <source>
        <dbReference type="Proteomes" id="UP000501534"/>
    </source>
</evidence>
<dbReference type="InterPro" id="IPR024060">
    <property type="entry name" value="Ureidoglycolate_lyase_dom_sf"/>
</dbReference>
<comment type="subunit">
    <text evidence="1">Homodimer.</text>
</comment>
<evidence type="ECO:0000313" key="5">
    <source>
        <dbReference type="EMBL" id="QJR09068.1"/>
    </source>
</evidence>
<keyword evidence="6" id="KW-1185">Reference proteome</keyword>
<accession>A0A6M4GQJ8</accession>
<proteinExistence type="predicted"/>
<name>A0A6M4GQJ8_9PROT</name>
<dbReference type="Proteomes" id="UP000501534">
    <property type="component" value="Chromosome"/>
</dbReference>
<dbReference type="Gene3D" id="2.60.120.480">
    <property type="entry name" value="Ureidoglycolate hydrolase"/>
    <property type="match status" value="1"/>
</dbReference>
<gene>
    <name evidence="5" type="primary">allA</name>
    <name evidence="5" type="ORF">DSM104443_00104</name>
</gene>
<protein>
    <submittedName>
        <fullName evidence="5">Ureidoglycolate lyase</fullName>
        <ecNumber evidence="5">4.3.2.3</ecNumber>
    </submittedName>
</protein>
<dbReference type="KEGG" id="uru:DSM104443_00104"/>
<dbReference type="RefSeq" id="WP_171088770.1">
    <property type="nucleotide sequence ID" value="NZ_CP053069.1"/>
</dbReference>
<keyword evidence="3 5" id="KW-0456">Lyase</keyword>
<dbReference type="Pfam" id="PF04115">
    <property type="entry name" value="Ureidogly_lyase"/>
    <property type="match status" value="1"/>
</dbReference>
<comment type="catalytic activity">
    <reaction evidence="4">
        <text>(S)-ureidoglycolate = urea + glyoxylate</text>
        <dbReference type="Rhea" id="RHEA:11304"/>
        <dbReference type="ChEBI" id="CHEBI:16199"/>
        <dbReference type="ChEBI" id="CHEBI:36655"/>
        <dbReference type="ChEBI" id="CHEBI:57296"/>
        <dbReference type="EC" id="4.3.2.3"/>
    </reaction>
</comment>
<keyword evidence="2" id="KW-0659">Purine metabolism</keyword>
<dbReference type="EC" id="4.3.2.3" evidence="5"/>
<dbReference type="GO" id="GO:0006144">
    <property type="term" value="P:purine nucleobase metabolic process"/>
    <property type="evidence" value="ECO:0007669"/>
    <property type="project" value="UniProtKB-KW"/>
</dbReference>
<dbReference type="GO" id="GO:0000256">
    <property type="term" value="P:allantoin catabolic process"/>
    <property type="evidence" value="ECO:0007669"/>
    <property type="project" value="InterPro"/>
</dbReference>
<dbReference type="InterPro" id="IPR007247">
    <property type="entry name" value="Ureidogly_lyase"/>
</dbReference>
<evidence type="ECO:0000256" key="2">
    <source>
        <dbReference type="ARBA" id="ARBA00022631"/>
    </source>
</evidence>
<evidence type="ECO:0000256" key="1">
    <source>
        <dbReference type="ARBA" id="ARBA00011738"/>
    </source>
</evidence>
<dbReference type="GO" id="GO:0004848">
    <property type="term" value="F:ureidoglycolate hydrolase activity"/>
    <property type="evidence" value="ECO:0007669"/>
    <property type="project" value="InterPro"/>
</dbReference>
<dbReference type="GO" id="GO:0050385">
    <property type="term" value="F:ureidoglycolate lyase activity"/>
    <property type="evidence" value="ECO:0007669"/>
    <property type="project" value="UniProtKB-EC"/>
</dbReference>
<dbReference type="InterPro" id="IPR011051">
    <property type="entry name" value="RmlC_Cupin_sf"/>
</dbReference>
<dbReference type="EMBL" id="CP053069">
    <property type="protein sequence ID" value="QJR09068.1"/>
    <property type="molecule type" value="Genomic_DNA"/>
</dbReference>
<sequence length="217" mass="24769">MDSYLAPELPDTLIVHEVPVVRATEESLRGYGRLVDRPEDCKVEIVTWPQPGWRKMDEGTGNEGGTTKGEFDFWWEGDILYGKNHAVAENEYLFGWSCDPWRARREEQTVPRDRVLLWHANYHPDGGQLFFPRNGEAFLAPLAMPGDDVKPEDFVAFYVDGGRGLYIHPNIWHEAVFPIADKARFHDEQGKVHARISCDFAQEFGVLLGVNLTERAP</sequence>
<evidence type="ECO:0000256" key="4">
    <source>
        <dbReference type="ARBA" id="ARBA00047684"/>
    </source>
</evidence>
<dbReference type="SUPFAM" id="SSF51182">
    <property type="entry name" value="RmlC-like cupins"/>
    <property type="match status" value="1"/>
</dbReference>